<dbReference type="Pfam" id="PF20266">
    <property type="entry name" value="Mab-21_C"/>
    <property type="match status" value="1"/>
</dbReference>
<reference evidence="2" key="2">
    <citation type="submission" date="2020-11" db="EMBL/GenBank/DDBJ databases">
        <authorList>
            <person name="McCartney M.A."/>
            <person name="Auch B."/>
            <person name="Kono T."/>
            <person name="Mallez S."/>
            <person name="Becker A."/>
            <person name="Gohl D.M."/>
            <person name="Silverstein K.A.T."/>
            <person name="Koren S."/>
            <person name="Bechman K.B."/>
            <person name="Herman A."/>
            <person name="Abrahante J.E."/>
            <person name="Garbe J."/>
        </authorList>
    </citation>
    <scope>NUCLEOTIDE SEQUENCE</scope>
    <source>
        <strain evidence="2">Duluth1</strain>
        <tissue evidence="2">Whole animal</tissue>
    </source>
</reference>
<comment type="caution">
    <text evidence="2">The sequence shown here is derived from an EMBL/GenBank/DDBJ whole genome shotgun (WGS) entry which is preliminary data.</text>
</comment>
<sequence>MFSLDTVHLKAYVLIKMLRKELFVPQYRDRLSTFHFKTALLYAVENTLPDMWREENLINCVKYILGTLRRFLTRHNCPHFTIENVNLFDGKIERHEFPKLVDQLKFVIFSLRSMIEHIQMDIIGQTLKDRSTRKTERNIYSANESALFKYVCYVFQADTDTFQGFGFLKTLNNDRKALFRNAFTHFKTFYRAPLGKYKEYDYVLHNTMTSLASFVASAYLEQKVDGHSNDPDDINEVRSMYAHTLEFGILGNYMRYASFLFCNGEYYEACKYFDLIEKQIEEDKQHNLINRFLVFPSDELSLQIAKQSCEKSSKQRRNVFLKFKKADSMCVPELLRCEMYSFLVGNHSSSNIMLPFHGNYRDCMCVHIDPFLSYLQYLTYRLLKQNQKRSEALVKLLLFTDIVKPEKIITLNTEIFFISHFDSSLKMLWHCQELEHKLESVWKT</sequence>
<dbReference type="Proteomes" id="UP000828390">
    <property type="component" value="Unassembled WGS sequence"/>
</dbReference>
<organism evidence="2 3">
    <name type="scientific">Dreissena polymorpha</name>
    <name type="common">Zebra mussel</name>
    <name type="synonym">Mytilus polymorpha</name>
    <dbReference type="NCBI Taxonomy" id="45954"/>
    <lineage>
        <taxon>Eukaryota</taxon>
        <taxon>Metazoa</taxon>
        <taxon>Spiralia</taxon>
        <taxon>Lophotrochozoa</taxon>
        <taxon>Mollusca</taxon>
        <taxon>Bivalvia</taxon>
        <taxon>Autobranchia</taxon>
        <taxon>Heteroconchia</taxon>
        <taxon>Euheterodonta</taxon>
        <taxon>Imparidentia</taxon>
        <taxon>Neoheterodontei</taxon>
        <taxon>Myida</taxon>
        <taxon>Dreissenoidea</taxon>
        <taxon>Dreissenidae</taxon>
        <taxon>Dreissena</taxon>
    </lineage>
</organism>
<dbReference type="AlphaFoldDB" id="A0A9D4J9Y9"/>
<name>A0A9D4J9Y9_DREPO</name>
<evidence type="ECO:0000313" key="2">
    <source>
        <dbReference type="EMBL" id="KAH3804020.1"/>
    </source>
</evidence>
<dbReference type="InterPro" id="IPR046906">
    <property type="entry name" value="Mab-21_HhH/H2TH-like"/>
</dbReference>
<gene>
    <name evidence="2" type="ORF">DPMN_132294</name>
</gene>
<dbReference type="PANTHER" id="PTHR10656:SF9">
    <property type="entry name" value="INOSITOL 1,4,5-TRISPHOSPHATE RECEPTOR-INTERACTING PROTEIN-LIKE 2"/>
    <property type="match status" value="1"/>
</dbReference>
<reference evidence="2" key="1">
    <citation type="journal article" date="2019" name="bioRxiv">
        <title>The Genome of the Zebra Mussel, Dreissena polymorpha: A Resource for Invasive Species Research.</title>
        <authorList>
            <person name="McCartney M.A."/>
            <person name="Auch B."/>
            <person name="Kono T."/>
            <person name="Mallez S."/>
            <person name="Zhang Y."/>
            <person name="Obille A."/>
            <person name="Becker A."/>
            <person name="Abrahante J.E."/>
            <person name="Garbe J."/>
            <person name="Badalamenti J.P."/>
            <person name="Herman A."/>
            <person name="Mangelson H."/>
            <person name="Liachko I."/>
            <person name="Sullivan S."/>
            <person name="Sone E.D."/>
            <person name="Koren S."/>
            <person name="Silverstein K.A.T."/>
            <person name="Beckman K.B."/>
            <person name="Gohl D.M."/>
        </authorList>
    </citation>
    <scope>NUCLEOTIDE SEQUENCE</scope>
    <source>
        <strain evidence="2">Duluth1</strain>
        <tissue evidence="2">Whole animal</tissue>
    </source>
</reference>
<accession>A0A9D4J9Y9</accession>
<feature type="domain" description="Mab-21-like HhH/H2TH-like" evidence="1">
    <location>
        <begin position="14"/>
        <end position="104"/>
    </location>
</feature>
<proteinExistence type="predicted"/>
<protein>
    <recommendedName>
        <fullName evidence="1">Mab-21-like HhH/H2TH-like domain-containing protein</fullName>
    </recommendedName>
</protein>
<keyword evidence="3" id="KW-1185">Reference proteome</keyword>
<dbReference type="Gene3D" id="1.10.1410.40">
    <property type="match status" value="1"/>
</dbReference>
<dbReference type="EMBL" id="JAIWYP010000006">
    <property type="protein sequence ID" value="KAH3804020.1"/>
    <property type="molecule type" value="Genomic_DNA"/>
</dbReference>
<evidence type="ECO:0000259" key="1">
    <source>
        <dbReference type="Pfam" id="PF20266"/>
    </source>
</evidence>
<dbReference type="PANTHER" id="PTHR10656">
    <property type="entry name" value="CELL FATE DETERMINING PROTEIN MAB21-RELATED"/>
    <property type="match status" value="1"/>
</dbReference>
<evidence type="ECO:0000313" key="3">
    <source>
        <dbReference type="Proteomes" id="UP000828390"/>
    </source>
</evidence>